<dbReference type="AlphaFoldDB" id="A0A3M7T155"/>
<reference evidence="3 4" key="1">
    <citation type="journal article" date="2018" name="Sci. Rep.">
        <title>Genomic signatures of local adaptation to the degree of environmental predictability in rotifers.</title>
        <authorList>
            <person name="Franch-Gras L."/>
            <person name="Hahn C."/>
            <person name="Garcia-Roger E.M."/>
            <person name="Carmona M.J."/>
            <person name="Serra M."/>
            <person name="Gomez A."/>
        </authorList>
    </citation>
    <scope>NUCLEOTIDE SEQUENCE [LARGE SCALE GENOMIC DNA]</scope>
    <source>
        <strain evidence="3">HYR1</strain>
    </source>
</reference>
<accession>A0A3M7T155</accession>
<dbReference type="GO" id="GO:0003676">
    <property type="term" value="F:nucleic acid binding"/>
    <property type="evidence" value="ECO:0007669"/>
    <property type="project" value="InterPro"/>
</dbReference>
<dbReference type="SMART" id="SM00343">
    <property type="entry name" value="ZnF_C2HC"/>
    <property type="match status" value="2"/>
</dbReference>
<feature type="domain" description="CCHC-type" evidence="2">
    <location>
        <begin position="146"/>
        <end position="161"/>
    </location>
</feature>
<dbReference type="SUPFAM" id="SSF57756">
    <property type="entry name" value="Retrovirus zinc finger-like domains"/>
    <property type="match status" value="1"/>
</dbReference>
<protein>
    <recommendedName>
        <fullName evidence="2">CCHC-type domain-containing protein</fullName>
    </recommendedName>
</protein>
<keyword evidence="1" id="KW-0863">Zinc-finger</keyword>
<proteinExistence type="predicted"/>
<evidence type="ECO:0000259" key="2">
    <source>
        <dbReference type="PROSITE" id="PS50158"/>
    </source>
</evidence>
<gene>
    <name evidence="3" type="ORF">BpHYR1_035849</name>
</gene>
<sequence>MSLNKTNQNRRWIFKNSVKLNLKRLDKPISHNVLFNALDIVLNQVENDAITSIYNFSSNKVWIKEFNAAFDVAQIFDREISINGTNFRLEDANKVPDFRRPERKNGVRRVRIPFPKEVENIIGSLSGPTMMYGLKCLVSIVGQKQKCYFCDEEGHNIAKCPIKETLCEKCHQKGHLTQKCSIAEKLKSLERKKID</sequence>
<dbReference type="InterPro" id="IPR001878">
    <property type="entry name" value="Znf_CCHC"/>
</dbReference>
<name>A0A3M7T155_BRAPC</name>
<evidence type="ECO:0000313" key="4">
    <source>
        <dbReference type="Proteomes" id="UP000276133"/>
    </source>
</evidence>
<keyword evidence="1" id="KW-0479">Metal-binding</keyword>
<comment type="caution">
    <text evidence="3">The sequence shown here is derived from an EMBL/GenBank/DDBJ whole genome shotgun (WGS) entry which is preliminary data.</text>
</comment>
<evidence type="ECO:0000313" key="3">
    <source>
        <dbReference type="EMBL" id="RNA41756.1"/>
    </source>
</evidence>
<dbReference type="OrthoDB" id="3863715at2759"/>
<organism evidence="3 4">
    <name type="scientific">Brachionus plicatilis</name>
    <name type="common">Marine rotifer</name>
    <name type="synonym">Brachionus muelleri</name>
    <dbReference type="NCBI Taxonomy" id="10195"/>
    <lineage>
        <taxon>Eukaryota</taxon>
        <taxon>Metazoa</taxon>
        <taxon>Spiralia</taxon>
        <taxon>Gnathifera</taxon>
        <taxon>Rotifera</taxon>
        <taxon>Eurotatoria</taxon>
        <taxon>Monogononta</taxon>
        <taxon>Pseudotrocha</taxon>
        <taxon>Ploima</taxon>
        <taxon>Brachionidae</taxon>
        <taxon>Brachionus</taxon>
    </lineage>
</organism>
<dbReference type="GO" id="GO:0008270">
    <property type="term" value="F:zinc ion binding"/>
    <property type="evidence" value="ECO:0007669"/>
    <property type="project" value="UniProtKB-KW"/>
</dbReference>
<dbReference type="PROSITE" id="PS50158">
    <property type="entry name" value="ZF_CCHC"/>
    <property type="match status" value="1"/>
</dbReference>
<dbReference type="Gene3D" id="4.10.60.10">
    <property type="entry name" value="Zinc finger, CCHC-type"/>
    <property type="match status" value="1"/>
</dbReference>
<dbReference type="Proteomes" id="UP000276133">
    <property type="component" value="Unassembled WGS sequence"/>
</dbReference>
<dbReference type="EMBL" id="REGN01000463">
    <property type="protein sequence ID" value="RNA41756.1"/>
    <property type="molecule type" value="Genomic_DNA"/>
</dbReference>
<keyword evidence="4" id="KW-1185">Reference proteome</keyword>
<keyword evidence="1" id="KW-0862">Zinc</keyword>
<dbReference type="STRING" id="10195.A0A3M7T155"/>
<dbReference type="InterPro" id="IPR036875">
    <property type="entry name" value="Znf_CCHC_sf"/>
</dbReference>
<evidence type="ECO:0000256" key="1">
    <source>
        <dbReference type="PROSITE-ProRule" id="PRU00047"/>
    </source>
</evidence>